<accession>A0A6J4VFZ2</accession>
<feature type="non-terminal residue" evidence="2">
    <location>
        <position position="39"/>
    </location>
</feature>
<gene>
    <name evidence="2" type="ORF">AVDCRST_MAG33-3265</name>
</gene>
<feature type="region of interest" description="Disordered" evidence="1">
    <location>
        <begin position="15"/>
        <end position="39"/>
    </location>
</feature>
<reference evidence="2" key="1">
    <citation type="submission" date="2020-02" db="EMBL/GenBank/DDBJ databases">
        <authorList>
            <person name="Meier V. D."/>
        </authorList>
    </citation>
    <scope>NUCLEOTIDE SEQUENCE</scope>
    <source>
        <strain evidence="2">AVDCRST_MAG33</strain>
    </source>
</reference>
<dbReference type="EMBL" id="CADCWK010000410">
    <property type="protein sequence ID" value="CAA9577848.1"/>
    <property type="molecule type" value="Genomic_DNA"/>
</dbReference>
<protein>
    <submittedName>
        <fullName evidence="2">Uncharacterized protein</fullName>
    </submittedName>
</protein>
<name>A0A6J4VFZ2_9BACT</name>
<feature type="non-terminal residue" evidence="2">
    <location>
        <position position="1"/>
    </location>
</feature>
<proteinExistence type="predicted"/>
<organism evidence="2">
    <name type="scientific">uncultured Thermomicrobiales bacterium</name>
    <dbReference type="NCBI Taxonomy" id="1645740"/>
    <lineage>
        <taxon>Bacteria</taxon>
        <taxon>Pseudomonadati</taxon>
        <taxon>Thermomicrobiota</taxon>
        <taxon>Thermomicrobia</taxon>
        <taxon>Thermomicrobiales</taxon>
        <taxon>environmental samples</taxon>
    </lineage>
</organism>
<evidence type="ECO:0000313" key="2">
    <source>
        <dbReference type="EMBL" id="CAA9577848.1"/>
    </source>
</evidence>
<sequence>WSGWPIYWDIAGPRSGHPDQNGWTGSIVSGRRTWREPTS</sequence>
<dbReference type="AlphaFoldDB" id="A0A6J4VFZ2"/>
<evidence type="ECO:0000256" key="1">
    <source>
        <dbReference type="SAM" id="MobiDB-lite"/>
    </source>
</evidence>